<dbReference type="PANTHER" id="PTHR42241:SF2">
    <property type="entry name" value="HYPOTHETICAL MEMBRANE PROTEIN, CONSERVED, DUF998 FAMILY"/>
    <property type="match status" value="1"/>
</dbReference>
<sequence>MDRKYIYSGIVSPIIGFIFIGIAIYLNSSWWRLTDNAISDLGNIYHPWVNYPWVLSTGLIIAGAGMTYFTIGLIKEFSGIIKAGLYVLLLGMISLFLIGTFPEGTPPHWYVSWSFFLLSSFGILITGIGFLWKHRGMGIFSILLFSIGWAIAIWALNKFKGVAIAEFTGAFTLFIWVYTLIWWITHIEKL</sequence>
<dbReference type="AlphaFoldDB" id="B5IA98"/>
<dbReference type="InterPro" id="IPR009339">
    <property type="entry name" value="DUF998"/>
</dbReference>
<evidence type="ECO:0000313" key="2">
    <source>
        <dbReference type="Proteomes" id="UP000001400"/>
    </source>
</evidence>
<evidence type="ECO:0008006" key="3">
    <source>
        <dbReference type="Google" id="ProtNLM"/>
    </source>
</evidence>
<evidence type="ECO:0000313" key="1">
    <source>
        <dbReference type="EMBL" id="ADD08264.1"/>
    </source>
</evidence>
<gene>
    <name evidence="1" type="ordered locus">Aboo_0453</name>
</gene>
<dbReference type="GeneID" id="8827396"/>
<dbReference type="HOGENOM" id="CLU_100105_0_0_2"/>
<dbReference type="PANTHER" id="PTHR42241">
    <property type="entry name" value="HYPOTHETICAL MEMBRANE PROTEIN, CONSERVED, DUF998 FAMILY"/>
    <property type="match status" value="1"/>
</dbReference>
<organism evidence="1 2">
    <name type="scientific">Aciduliprofundum boonei (strain DSM 19572 / T469)</name>
    <dbReference type="NCBI Taxonomy" id="439481"/>
    <lineage>
        <taxon>Archaea</taxon>
        <taxon>Methanobacteriati</taxon>
        <taxon>Thermoplasmatota</taxon>
        <taxon>DHVE2 group</taxon>
        <taxon>Candidatus Aciduliprofundum</taxon>
    </lineage>
</organism>
<dbReference type="EMBL" id="CP001941">
    <property type="protein sequence ID" value="ADD08264.1"/>
    <property type="molecule type" value="Genomic_DNA"/>
</dbReference>
<proteinExistence type="predicted"/>
<keyword evidence="2" id="KW-1185">Reference proteome</keyword>
<dbReference type="eggNOG" id="arCOG02008">
    <property type="taxonomic scope" value="Archaea"/>
</dbReference>
<name>B5IA98_ACIB4</name>
<dbReference type="Proteomes" id="UP000001400">
    <property type="component" value="Chromosome"/>
</dbReference>
<accession>B5IA98</accession>
<dbReference type="RefSeq" id="WP_008082355.1">
    <property type="nucleotide sequence ID" value="NC_013926.1"/>
</dbReference>
<reference evidence="1" key="1">
    <citation type="submission" date="2010-02" db="EMBL/GenBank/DDBJ databases">
        <title>Complete sequence of Aciduliprofundum boonei T469.</title>
        <authorList>
            <consortium name="US DOE Joint Genome Institute"/>
            <person name="Lucas S."/>
            <person name="Copeland A."/>
            <person name="Lapidus A."/>
            <person name="Cheng J.-F."/>
            <person name="Bruce D."/>
            <person name="Goodwin L."/>
            <person name="Pitluck S."/>
            <person name="Saunders E."/>
            <person name="Detter J.C."/>
            <person name="Han C."/>
            <person name="Tapia R."/>
            <person name="Land M."/>
            <person name="Hauser L."/>
            <person name="Kyrpides N."/>
            <person name="Mikhailova N."/>
            <person name="Flores G."/>
            <person name="Reysenbach A.-L."/>
            <person name="Woyke T."/>
        </authorList>
    </citation>
    <scope>NUCLEOTIDE SEQUENCE</scope>
    <source>
        <strain evidence="1">T469</strain>
    </source>
</reference>
<protein>
    <recommendedName>
        <fullName evidence="3">DUF998 domain-containing protein</fullName>
    </recommendedName>
</protein>
<dbReference type="OrthoDB" id="103507at2157"/>
<dbReference type="Pfam" id="PF06197">
    <property type="entry name" value="DUF998"/>
    <property type="match status" value="1"/>
</dbReference>
<dbReference type="KEGG" id="abi:Aboo_0453"/>
<dbReference type="STRING" id="439481.Aboo_0453"/>